<dbReference type="EMBL" id="LCFD01000001">
    <property type="protein sequence ID" value="KKS87698.1"/>
    <property type="molecule type" value="Genomic_DNA"/>
</dbReference>
<reference evidence="1 2" key="1">
    <citation type="journal article" date="2015" name="Nature">
        <title>rRNA introns, odd ribosomes, and small enigmatic genomes across a large radiation of phyla.</title>
        <authorList>
            <person name="Brown C.T."/>
            <person name="Hug L.A."/>
            <person name="Thomas B.C."/>
            <person name="Sharon I."/>
            <person name="Castelle C.J."/>
            <person name="Singh A."/>
            <person name="Wilkins M.J."/>
            <person name="Williams K.H."/>
            <person name="Banfield J.F."/>
        </authorList>
    </citation>
    <scope>NUCLEOTIDE SEQUENCE [LARGE SCALE GENOMIC DNA]</scope>
</reference>
<dbReference type="STRING" id="1618446.UV61_C0001G0105"/>
<proteinExistence type="predicted"/>
<gene>
    <name evidence="1" type="ORF">UV61_C0001G0105</name>
</gene>
<evidence type="ECO:0000313" key="2">
    <source>
        <dbReference type="Proteomes" id="UP000034050"/>
    </source>
</evidence>
<evidence type="ECO:0000313" key="1">
    <source>
        <dbReference type="EMBL" id="KKS87698.1"/>
    </source>
</evidence>
<dbReference type="AlphaFoldDB" id="A0A0G1FLC1"/>
<accession>A0A0G1FLC1</accession>
<name>A0A0G1FLC1_9BACT</name>
<dbReference type="Proteomes" id="UP000034050">
    <property type="component" value="Unassembled WGS sequence"/>
</dbReference>
<protein>
    <submittedName>
        <fullName evidence="1">Uncharacterized protein</fullName>
    </submittedName>
</protein>
<comment type="caution">
    <text evidence="1">The sequence shown here is derived from an EMBL/GenBank/DDBJ whole genome shotgun (WGS) entry which is preliminary data.</text>
</comment>
<organism evidence="1 2">
    <name type="scientific">Candidatus Gottesmanbacteria bacterium GW2011_GWB1_43_11</name>
    <dbReference type="NCBI Taxonomy" id="1618446"/>
    <lineage>
        <taxon>Bacteria</taxon>
        <taxon>Candidatus Gottesmaniibacteriota</taxon>
    </lineage>
</organism>
<sequence>MVGLEIYESQARPNWQVELLLELAKPHRINEIPYRSELARYLSLLLGNDRVVQICTEMPNIPDFLQTDPQELADRLRVFDATAMVDAQLETFNWWRTNGDYAFPQRLLQKQRAIE</sequence>